<dbReference type="Pfam" id="PF21672">
    <property type="entry name" value="COMM_HN"/>
    <property type="match status" value="1"/>
</dbReference>
<name>A0A915I3R3_ROMCU</name>
<dbReference type="PANTHER" id="PTHR16231">
    <property type="entry name" value="COMM DOMAIN-CONTAINING PROTEIN 4-8 FAMILY MEMBER"/>
    <property type="match status" value="1"/>
</dbReference>
<dbReference type="PANTHER" id="PTHR16231:SF4">
    <property type="entry name" value="COMM DOMAIN-CONTAINING PROTEIN 4"/>
    <property type="match status" value="1"/>
</dbReference>
<accession>A0A915I3R3</accession>
<keyword evidence="1" id="KW-1185">Reference proteome</keyword>
<dbReference type="WBParaSite" id="nRc.2.0.1.t08069-RA">
    <property type="protein sequence ID" value="nRc.2.0.1.t08069-RA"/>
    <property type="gene ID" value="nRc.2.0.1.g08069"/>
</dbReference>
<dbReference type="AlphaFoldDB" id="A0A915I3R3"/>
<dbReference type="InterPro" id="IPR047155">
    <property type="entry name" value="COMMD4/6/7/8"/>
</dbReference>
<protein>
    <submittedName>
        <fullName evidence="2">COMM domain-containing protein 4</fullName>
    </submittedName>
</protein>
<dbReference type="Proteomes" id="UP000887565">
    <property type="component" value="Unplaced"/>
</dbReference>
<sequence>MKEKFRFCGDLDCPDWIVAEIALISRLTSVKLKLVCGHLAKQYVADNLEFDHIQKFMIPVFDVNECRRCIAALLFIYESATKNECTHQILNAELQQLGLPAEHCQQVCKVFEENSKILTQVVKNRICKYDGVLRNATIAEDVVENMVCFTPSKLAMTYNLPKDKALLLVHELESALKIMKEYDRRT</sequence>
<evidence type="ECO:0000313" key="2">
    <source>
        <dbReference type="WBParaSite" id="nRc.2.0.1.t08069-RA"/>
    </source>
</evidence>
<reference evidence="2" key="1">
    <citation type="submission" date="2022-11" db="UniProtKB">
        <authorList>
            <consortium name="WormBaseParasite"/>
        </authorList>
    </citation>
    <scope>IDENTIFICATION</scope>
</reference>
<organism evidence="1 2">
    <name type="scientific">Romanomermis culicivorax</name>
    <name type="common">Nematode worm</name>
    <dbReference type="NCBI Taxonomy" id="13658"/>
    <lineage>
        <taxon>Eukaryota</taxon>
        <taxon>Metazoa</taxon>
        <taxon>Ecdysozoa</taxon>
        <taxon>Nematoda</taxon>
        <taxon>Enoplea</taxon>
        <taxon>Dorylaimia</taxon>
        <taxon>Mermithida</taxon>
        <taxon>Mermithoidea</taxon>
        <taxon>Mermithidae</taxon>
        <taxon>Romanomermis</taxon>
    </lineage>
</organism>
<evidence type="ECO:0000313" key="1">
    <source>
        <dbReference type="Proteomes" id="UP000887565"/>
    </source>
</evidence>
<proteinExistence type="predicted"/>